<keyword evidence="1" id="KW-0732">Signal</keyword>
<dbReference type="Proteomes" id="UP000077671">
    <property type="component" value="Unassembled WGS sequence"/>
</dbReference>
<protein>
    <submittedName>
        <fullName evidence="3">Uncharacterized protein</fullName>
    </submittedName>
</protein>
<reference evidence="3" key="1">
    <citation type="submission" date="2016-04" db="EMBL/GenBank/DDBJ databases">
        <authorList>
            <person name="Nguyen H.D."/>
            <person name="Kesanakurti P."/>
            <person name="Cullis J."/>
            <person name="Levesque C.A."/>
            <person name="Hambleton S."/>
        </authorList>
    </citation>
    <scope>NUCLEOTIDE SEQUENCE</scope>
    <source>
        <strain evidence="3">DAOMC 238032</strain>
    </source>
</reference>
<evidence type="ECO:0000256" key="1">
    <source>
        <dbReference type="SAM" id="SignalP"/>
    </source>
</evidence>
<dbReference type="Proteomes" id="UP000836402">
    <property type="component" value="Unassembled WGS sequence"/>
</dbReference>
<accession>A0A177TN41</accession>
<dbReference type="EMBL" id="LWDD02000123">
    <property type="protein sequence ID" value="KAE8263672.1"/>
    <property type="molecule type" value="Genomic_DNA"/>
</dbReference>
<dbReference type="AlphaFoldDB" id="A0A177TN41"/>
<dbReference type="EMBL" id="CAJHJG010004697">
    <property type="protein sequence ID" value="CAD6943450.1"/>
    <property type="molecule type" value="Genomic_DNA"/>
</dbReference>
<reference evidence="3" key="2">
    <citation type="journal article" date="2019" name="IMA Fungus">
        <title>Genome sequencing and comparison of five Tilletia species to identify candidate genes for the detection of regulated species infecting wheat.</title>
        <authorList>
            <person name="Nguyen H.D.T."/>
            <person name="Sultana T."/>
            <person name="Kesanakurti P."/>
            <person name="Hambleton S."/>
        </authorList>
    </citation>
    <scope>NUCLEOTIDE SEQUENCE</scope>
    <source>
        <strain evidence="3">DAOMC 238032</strain>
    </source>
</reference>
<organism evidence="3 4">
    <name type="scientific">Tilletia caries</name>
    <name type="common">wheat bunt fungus</name>
    <dbReference type="NCBI Taxonomy" id="13290"/>
    <lineage>
        <taxon>Eukaryota</taxon>
        <taxon>Fungi</taxon>
        <taxon>Dikarya</taxon>
        <taxon>Basidiomycota</taxon>
        <taxon>Ustilaginomycotina</taxon>
        <taxon>Exobasidiomycetes</taxon>
        <taxon>Tilletiales</taxon>
        <taxon>Tilletiaceae</taxon>
        <taxon>Tilletia</taxon>
    </lineage>
</organism>
<reference evidence="2" key="3">
    <citation type="submission" date="2020-10" db="EMBL/GenBank/DDBJ databases">
        <authorList>
            <person name="Sedaghatjoo S."/>
        </authorList>
    </citation>
    <scope>NUCLEOTIDE SEQUENCE</scope>
    <source>
        <strain evidence="2">AZH3</strain>
    </source>
</reference>
<comment type="caution">
    <text evidence="3">The sequence shown here is derived from an EMBL/GenBank/DDBJ whole genome shotgun (WGS) entry which is preliminary data.</text>
</comment>
<evidence type="ECO:0000313" key="5">
    <source>
        <dbReference type="Proteomes" id="UP000836402"/>
    </source>
</evidence>
<feature type="chain" id="PRO_5044550120" evidence="1">
    <location>
        <begin position="21"/>
        <end position="125"/>
    </location>
</feature>
<keyword evidence="5" id="KW-1185">Reference proteome</keyword>
<name>A0A177TN41_9BASI</name>
<gene>
    <name evidence="3" type="ORF">A4X03_0g1504</name>
    <name evidence="2" type="ORF">JKIAZH3_G2619</name>
</gene>
<feature type="signal peptide" evidence="1">
    <location>
        <begin position="1"/>
        <end position="20"/>
    </location>
</feature>
<proteinExistence type="predicted"/>
<evidence type="ECO:0000313" key="3">
    <source>
        <dbReference type="EMBL" id="KAE8263672.1"/>
    </source>
</evidence>
<evidence type="ECO:0000313" key="4">
    <source>
        <dbReference type="Proteomes" id="UP000077671"/>
    </source>
</evidence>
<evidence type="ECO:0000313" key="2">
    <source>
        <dbReference type="EMBL" id="CAD6943450.1"/>
    </source>
</evidence>
<sequence length="125" mass="13906">MLHLRPLLFYLLLFTTLAKCAPLSGLISLTCPLLSRHSSLAVRSGPPILPDNIGILGEIYRIHEHDLNRFIAEAYRAGFHQLARLPPSLEGEARRVLAGLDRSEEGMNRVVEELNRLAAQASRQA</sequence>